<evidence type="ECO:0000256" key="5">
    <source>
        <dbReference type="ARBA" id="ARBA00023242"/>
    </source>
</evidence>
<dbReference type="CDD" id="cd00067">
    <property type="entry name" value="GAL4"/>
    <property type="match status" value="1"/>
</dbReference>
<dbReference type="GO" id="GO:0005634">
    <property type="term" value="C:nucleus"/>
    <property type="evidence" value="ECO:0007669"/>
    <property type="project" value="UniProtKB-SubCell"/>
</dbReference>
<dbReference type="OrthoDB" id="2341546at2759"/>
<evidence type="ECO:0000313" key="8">
    <source>
        <dbReference type="EMBL" id="EGY14698.1"/>
    </source>
</evidence>
<keyword evidence="9" id="KW-1185">Reference proteome</keyword>
<dbReference type="GO" id="GO:0008270">
    <property type="term" value="F:zinc ion binding"/>
    <property type="evidence" value="ECO:0007669"/>
    <property type="project" value="InterPro"/>
</dbReference>
<organism evidence="8 9">
    <name type="scientific">Verticillium dahliae (strain VdLs.17 / ATCC MYA-4575 / FGSC 10137)</name>
    <name type="common">Verticillium wilt</name>
    <dbReference type="NCBI Taxonomy" id="498257"/>
    <lineage>
        <taxon>Eukaryota</taxon>
        <taxon>Fungi</taxon>
        <taxon>Dikarya</taxon>
        <taxon>Ascomycota</taxon>
        <taxon>Pezizomycotina</taxon>
        <taxon>Sordariomycetes</taxon>
        <taxon>Hypocreomycetidae</taxon>
        <taxon>Glomerellales</taxon>
        <taxon>Plectosphaerellaceae</taxon>
        <taxon>Verticillium</taxon>
    </lineage>
</organism>
<proteinExistence type="predicted"/>
<feature type="domain" description="Zn(2)-C6 fungal-type" evidence="7">
    <location>
        <begin position="21"/>
        <end position="54"/>
    </location>
</feature>
<evidence type="ECO:0000259" key="7">
    <source>
        <dbReference type="PROSITE" id="PS50048"/>
    </source>
</evidence>
<dbReference type="GO" id="GO:0000976">
    <property type="term" value="F:transcription cis-regulatory region binding"/>
    <property type="evidence" value="ECO:0007669"/>
    <property type="project" value="TreeGrafter"/>
</dbReference>
<evidence type="ECO:0000256" key="3">
    <source>
        <dbReference type="ARBA" id="ARBA00023125"/>
    </source>
</evidence>
<gene>
    <name evidence="8" type="ORF">VDAG_05862</name>
</gene>
<dbReference type="STRING" id="498257.G2X6T0"/>
<evidence type="ECO:0000313" key="9">
    <source>
        <dbReference type="Proteomes" id="UP000001611"/>
    </source>
</evidence>
<dbReference type="PROSITE" id="PS50048">
    <property type="entry name" value="ZN2_CY6_FUNGAL_2"/>
    <property type="match status" value="1"/>
</dbReference>
<dbReference type="HOGENOM" id="CLU_016015_0_0_1"/>
<dbReference type="PANTHER" id="PTHR31845">
    <property type="entry name" value="FINGER DOMAIN PROTEIN, PUTATIVE-RELATED"/>
    <property type="match status" value="1"/>
</dbReference>
<dbReference type="Gene3D" id="4.10.240.10">
    <property type="entry name" value="Zn(2)-C6 fungal-type DNA-binding domain"/>
    <property type="match status" value="1"/>
</dbReference>
<dbReference type="InterPro" id="IPR036864">
    <property type="entry name" value="Zn2-C6_fun-type_DNA-bd_sf"/>
</dbReference>
<comment type="subcellular location">
    <subcellularLocation>
        <location evidence="1">Nucleus</location>
    </subcellularLocation>
</comment>
<evidence type="ECO:0000256" key="6">
    <source>
        <dbReference type="SAM" id="MobiDB-lite"/>
    </source>
</evidence>
<dbReference type="Pfam" id="PF00172">
    <property type="entry name" value="Zn_clus"/>
    <property type="match status" value="1"/>
</dbReference>
<keyword evidence="4" id="KW-0804">Transcription</keyword>
<dbReference type="EMBL" id="DS572705">
    <property type="protein sequence ID" value="EGY14698.1"/>
    <property type="molecule type" value="Genomic_DNA"/>
</dbReference>
<keyword evidence="3" id="KW-0238">DNA-binding</keyword>
<feature type="region of interest" description="Disordered" evidence="6">
    <location>
        <begin position="80"/>
        <end position="137"/>
    </location>
</feature>
<dbReference type="InterPro" id="IPR001138">
    <property type="entry name" value="Zn2Cys6_DnaBD"/>
</dbReference>
<dbReference type="AlphaFoldDB" id="G2X6T0"/>
<keyword evidence="2" id="KW-0805">Transcription regulation</keyword>
<dbReference type="InterPro" id="IPR051089">
    <property type="entry name" value="prtT"/>
</dbReference>
<dbReference type="SMART" id="SM00066">
    <property type="entry name" value="GAL4"/>
    <property type="match status" value="1"/>
</dbReference>
<accession>G2X6T0</accession>
<evidence type="ECO:0000256" key="2">
    <source>
        <dbReference type="ARBA" id="ARBA00023015"/>
    </source>
</evidence>
<dbReference type="Proteomes" id="UP000001611">
    <property type="component" value="Chromosome 4"/>
</dbReference>
<reference evidence="8 9" key="1">
    <citation type="submission" date="2008-03" db="EMBL/GenBank/DDBJ databases">
        <title>The Genome Sequence of Verticillium dahliae VdLs.17.</title>
        <authorList>
            <consortium name="The Broad Institute Genome Sequencing Platform"/>
            <person name="Ma L.-J.J."/>
            <person name="Klosterman S.J."/>
            <person name="Subbarao K."/>
            <person name="Dobinson K."/>
            <person name="Veronese P."/>
            <person name="Kang S."/>
            <person name="Gold S.E."/>
            <person name="Young S."/>
            <person name="Jaffe D."/>
            <person name="Gnerre S."/>
            <person name="Berlin A."/>
            <person name="Heiman D."/>
            <person name="Hepburn T."/>
            <person name="Sykes S."/>
            <person name="Alvarado L."/>
            <person name="Kodira C.D."/>
            <person name="Lander E."/>
            <person name="Galagan J."/>
            <person name="Nusbaum C."/>
            <person name="Birren B."/>
        </authorList>
    </citation>
    <scope>NUCLEOTIDE SEQUENCE [LARGE SCALE GENOMIC DNA]</scope>
    <source>
        <strain evidence="9">VdLs.17 / ATCC MYA-4575 / FGSC 10137</strain>
    </source>
</reference>
<dbReference type="SUPFAM" id="SSF57701">
    <property type="entry name" value="Zn2/Cys6 DNA-binding domain"/>
    <property type="match status" value="1"/>
</dbReference>
<evidence type="ECO:0000256" key="4">
    <source>
        <dbReference type="ARBA" id="ARBA00023163"/>
    </source>
</evidence>
<dbReference type="RefSeq" id="XP_009653554.1">
    <property type="nucleotide sequence ID" value="XM_009655259.1"/>
</dbReference>
<dbReference type="PANTHER" id="PTHR31845:SF21">
    <property type="entry name" value="REGULATORY PROTEIN LEU3"/>
    <property type="match status" value="1"/>
</dbReference>
<protein>
    <recommendedName>
        <fullName evidence="7">Zn(2)-C6 fungal-type domain-containing protein</fullName>
    </recommendedName>
</protein>
<feature type="compositionally biased region" description="Polar residues" evidence="6">
    <location>
        <begin position="104"/>
        <end position="113"/>
    </location>
</feature>
<dbReference type="GO" id="GO:0000981">
    <property type="term" value="F:DNA-binding transcription factor activity, RNA polymerase II-specific"/>
    <property type="evidence" value="ECO:0007669"/>
    <property type="project" value="InterPro"/>
</dbReference>
<dbReference type="PROSITE" id="PS00463">
    <property type="entry name" value="ZN2_CY6_FUNGAL_1"/>
    <property type="match status" value="1"/>
</dbReference>
<feature type="compositionally biased region" description="Pro residues" evidence="6">
    <location>
        <begin position="122"/>
        <end position="131"/>
    </location>
</feature>
<dbReference type="GeneID" id="20707325"/>
<evidence type="ECO:0000256" key="1">
    <source>
        <dbReference type="ARBA" id="ARBA00004123"/>
    </source>
</evidence>
<dbReference type="eggNOG" id="ENOG502SH6M">
    <property type="taxonomic scope" value="Eukaryota"/>
</dbReference>
<name>G2X6T0_VERDV</name>
<dbReference type="CDD" id="cd12148">
    <property type="entry name" value="fungal_TF_MHR"/>
    <property type="match status" value="1"/>
</dbReference>
<sequence>MSDKASAVPDPTPTRIRRNTACTSCRDSKVKCNASSVPDQSCYRCCKLGIQCVVDRSHKRTTRRSKLEELEKEVLTIKNAVQNAPGLTPSPTPHGRLSGPASGPSPNLSPTTYSSLPERPRAPLPALPSPQNPEREARLAPATGAYLTPTSEPRQPTQPRALGSKVLPAEEVEYYFDQYFKHFHPYFPIVRIRKPNRVYAACPILFWTIITVACRAYACDAELFSFLAQNLPREVWAVAMTPPLDLPAINALLVLSAWRFPSAKNSGDPSSSTATDEEACYTWTGYNIMAQSLSRIASINGYPPPAGYFNEAASRVSGGQVVEAAVRLDGGDGDGDGGRTGPRFLVHAPYNVHRTVFDAVAVVFDALMSGFADGVEDPDAEVRAVLAVVRRCIVREEDLASWVLRLLETCWGVRHRLGALEAPVTECPRRVGALGAFGCVKRWRRRLDALRTERDAQIGQGGDDAPAVTAEDVAVGDLMQDVDWAMLMDVMDDFDWEGSAKAGGEPSLSMPG</sequence>
<keyword evidence="5" id="KW-0539">Nucleus</keyword>
<dbReference type="InParanoid" id="G2X6T0"/>
<dbReference type="KEGG" id="vda:VDAG_05862"/>